<evidence type="ECO:0000256" key="1">
    <source>
        <dbReference type="ARBA" id="ARBA00022729"/>
    </source>
</evidence>
<evidence type="ECO:0000256" key="2">
    <source>
        <dbReference type="ARBA" id="ARBA00022737"/>
    </source>
</evidence>
<reference evidence="5" key="1">
    <citation type="submission" date="2021-12" db="EMBL/GenBank/DDBJ databases">
        <title>Discovery of the Pendulisporaceae a myxobacterial family with distinct sporulation behavior and unique specialized metabolism.</title>
        <authorList>
            <person name="Garcia R."/>
            <person name="Popoff A."/>
            <person name="Bader C.D."/>
            <person name="Loehr J."/>
            <person name="Walesch S."/>
            <person name="Walt C."/>
            <person name="Boldt J."/>
            <person name="Bunk B."/>
            <person name="Haeckl F.J.F.P.J."/>
            <person name="Gunesch A.P."/>
            <person name="Birkelbach J."/>
            <person name="Nuebel U."/>
            <person name="Pietschmann T."/>
            <person name="Bach T."/>
            <person name="Mueller R."/>
        </authorList>
    </citation>
    <scope>NUCLEOTIDE SEQUENCE</scope>
    <source>
        <strain evidence="5">MSr11367</strain>
    </source>
</reference>
<dbReference type="Gene3D" id="2.60.40.10">
    <property type="entry name" value="Immunoglobulins"/>
    <property type="match status" value="1"/>
</dbReference>
<evidence type="ECO:0000256" key="4">
    <source>
        <dbReference type="SAM" id="SignalP"/>
    </source>
</evidence>
<organism evidence="5 6">
    <name type="scientific">Pendulispora rubella</name>
    <dbReference type="NCBI Taxonomy" id="2741070"/>
    <lineage>
        <taxon>Bacteria</taxon>
        <taxon>Pseudomonadati</taxon>
        <taxon>Myxococcota</taxon>
        <taxon>Myxococcia</taxon>
        <taxon>Myxococcales</taxon>
        <taxon>Sorangiineae</taxon>
        <taxon>Pendulisporaceae</taxon>
        <taxon>Pendulispora</taxon>
    </lineage>
</organism>
<dbReference type="EMBL" id="CP089983">
    <property type="protein sequence ID" value="WXB01708.1"/>
    <property type="molecule type" value="Genomic_DNA"/>
</dbReference>
<dbReference type="RefSeq" id="WP_394831325.1">
    <property type="nucleotide sequence ID" value="NZ_CP089929.1"/>
</dbReference>
<dbReference type="PROSITE" id="PS51257">
    <property type="entry name" value="PROKAR_LIPOPROTEIN"/>
    <property type="match status" value="1"/>
</dbReference>
<evidence type="ECO:0000313" key="5">
    <source>
        <dbReference type="EMBL" id="WXB01708.1"/>
    </source>
</evidence>
<protein>
    <submittedName>
        <fullName evidence="5">FG-GAP-like repeat-containing protein</fullName>
    </submittedName>
</protein>
<keyword evidence="2" id="KW-0677">Repeat</keyword>
<evidence type="ECO:0000256" key="3">
    <source>
        <dbReference type="ARBA" id="ARBA00023180"/>
    </source>
</evidence>
<dbReference type="Pfam" id="PF13517">
    <property type="entry name" value="FG-GAP_3"/>
    <property type="match status" value="1"/>
</dbReference>
<dbReference type="Proteomes" id="UP001374803">
    <property type="component" value="Chromosome"/>
</dbReference>
<name>A0ABZ2KVC7_9BACT</name>
<dbReference type="Pfam" id="PF01839">
    <property type="entry name" value="FG-GAP"/>
    <property type="match status" value="1"/>
</dbReference>
<keyword evidence="6" id="KW-1185">Reference proteome</keyword>
<dbReference type="InterPro" id="IPR013783">
    <property type="entry name" value="Ig-like_fold"/>
</dbReference>
<dbReference type="InterPro" id="IPR028994">
    <property type="entry name" value="Integrin_alpha_N"/>
</dbReference>
<dbReference type="SMART" id="SM00191">
    <property type="entry name" value="Int_alpha"/>
    <property type="match status" value="3"/>
</dbReference>
<dbReference type="SUPFAM" id="SSF69318">
    <property type="entry name" value="Integrin alpha N-terminal domain"/>
    <property type="match status" value="2"/>
</dbReference>
<keyword evidence="3" id="KW-0325">Glycoprotein</keyword>
<proteinExistence type="predicted"/>
<dbReference type="InterPro" id="IPR013517">
    <property type="entry name" value="FG-GAP"/>
</dbReference>
<feature type="chain" id="PRO_5047471809" evidence="4">
    <location>
        <begin position="21"/>
        <end position="603"/>
    </location>
</feature>
<evidence type="ECO:0000313" key="6">
    <source>
        <dbReference type="Proteomes" id="UP001374803"/>
    </source>
</evidence>
<accession>A0ABZ2KVC7</accession>
<dbReference type="PANTHER" id="PTHR46580">
    <property type="entry name" value="SENSOR KINASE-RELATED"/>
    <property type="match status" value="1"/>
</dbReference>
<sequence>MHRSIFLPLFLILGACAVDASPHSDPAASALAGDATEPGAPKLLSPLPGTVHRSRPTFTWANSANANGATLQICRSRACTEVVATLSGTTSAQPAADLGPGAYFVRGFGRRTAPGQSPVDGTAPSATWEIIVGHRTGIDTRASVTIPDFDGDGLGDIVMRSDAISAPSAKVLVTTANTRNESVIGYNDYDHKVTEAALAGDLNGDGYVDLGRAQNHYNTDYSTTPPTYRKAELLTAYGGPERLTYYPQRITLPEPGIVDLVVGAGDVDGDGYADLAAIQMNEPALAAGSPYVAFIYFGGPGGLTSRFVRTQFDEPWLSNATEVHSLGDLNGDGLTDVAIYARNPAPGTLKVHLAAPQGYAATPTASFTNVRDPYAVGDVDGDGYEDVVVTINAYRTDQPNDPWAPDHTHPRLLRGGPDGLRMERGVDFNFPETPYSDPWCFRPTGVPFSRPGRCAVRGKFVGGGDFDGDGFTDLVMQGSTYAPAPAGERWPSRGRVFVYRGTADGPSANSVQVMSGPDADEVGGDARYGIDLAFAGDFDGDGFDDLLVGSYGTHPYRDWRDIPPRVRLYSGTRTGFGAVQREQLSGLQYFYSDSFGVLFGVQP</sequence>
<dbReference type="Gene3D" id="2.130.10.130">
    <property type="entry name" value="Integrin alpha, N-terminal"/>
    <property type="match status" value="3"/>
</dbReference>
<keyword evidence="1 4" id="KW-0732">Signal</keyword>
<feature type="signal peptide" evidence="4">
    <location>
        <begin position="1"/>
        <end position="20"/>
    </location>
</feature>
<gene>
    <name evidence="5" type="ORF">LVJ94_32925</name>
</gene>
<dbReference type="InterPro" id="IPR013519">
    <property type="entry name" value="Int_alpha_beta-p"/>
</dbReference>